<dbReference type="InterPro" id="IPR000210">
    <property type="entry name" value="BTB/POZ_dom"/>
</dbReference>
<dbReference type="Gene3D" id="3.30.710.10">
    <property type="entry name" value="Potassium Channel Kv1.1, Chain A"/>
    <property type="match status" value="1"/>
</dbReference>
<comment type="caution">
    <text evidence="3">The sequence shown here is derived from an EMBL/GenBank/DDBJ whole genome shotgun (WGS) entry which is preliminary data.</text>
</comment>
<sequence length="271" mass="30628">MWRALLPNMSGPDPELQSTEEDEEEDITSLPTREEAGREMLESGYLADTTVVCADGQEIMAHSHLLVCYSVYFRNAFKSGMQESKHKKFKLENSSSDPHLNLGRDVVYRALEYLYSGSCTEHQDADAFSKNIHLSIDLHVLGDYLHIGGLRQYAASRFGELAEDWVQLRPVLPEAIKAIYSKPGSVVSGIWPKLVVVLARQGRRLSHPDMADCIHTLRDYGDCAADVMLGIVQREVEKHCNRCGNSFTVVEGERKKSYFHCFHCGRRLSFD</sequence>
<reference evidence="3 4" key="2">
    <citation type="submission" date="2015-05" db="EMBL/GenBank/DDBJ databases">
        <title>Distinctive expansion of gene families associated with plant cell wall degradation and secondary metabolism in the genomes of grapevine trunk pathogens.</title>
        <authorList>
            <person name="Lawrence D.P."/>
            <person name="Travadon R."/>
            <person name="Rolshausen P.E."/>
            <person name="Baumgartner K."/>
        </authorList>
    </citation>
    <scope>NUCLEOTIDE SEQUENCE [LARGE SCALE GENOMIC DNA]</scope>
    <source>
        <strain evidence="3">DS831</strain>
    </source>
</reference>
<dbReference type="PANTHER" id="PTHR24413">
    <property type="entry name" value="SPECKLE-TYPE POZ PROTEIN"/>
    <property type="match status" value="1"/>
</dbReference>
<dbReference type="PROSITE" id="PS50097">
    <property type="entry name" value="BTB"/>
    <property type="match status" value="1"/>
</dbReference>
<evidence type="ECO:0000259" key="2">
    <source>
        <dbReference type="PROSITE" id="PS50097"/>
    </source>
</evidence>
<feature type="region of interest" description="Disordered" evidence="1">
    <location>
        <begin position="1"/>
        <end position="34"/>
    </location>
</feature>
<protein>
    <submittedName>
        <fullName evidence="3">Putative btb poz domain containing protein</fullName>
    </submittedName>
</protein>
<proteinExistence type="predicted"/>
<reference evidence="3 4" key="1">
    <citation type="submission" date="2015-03" db="EMBL/GenBank/DDBJ databases">
        <authorList>
            <person name="Morales-Cruz A."/>
            <person name="Amrine K.C."/>
            <person name="Cantu D."/>
        </authorList>
    </citation>
    <scope>NUCLEOTIDE SEQUENCE [LARGE SCALE GENOMIC DNA]</scope>
    <source>
        <strain evidence="3">DS831</strain>
    </source>
</reference>
<dbReference type="AlphaFoldDB" id="A0A0G2FPY7"/>
<dbReference type="EMBL" id="LAQI01000249">
    <property type="protein sequence ID" value="KKY13998.1"/>
    <property type="molecule type" value="Genomic_DNA"/>
</dbReference>
<dbReference type="Pfam" id="PF00651">
    <property type="entry name" value="BTB"/>
    <property type="match status" value="1"/>
</dbReference>
<gene>
    <name evidence="3" type="ORF">UCDDS831_g08543</name>
</gene>
<organism evidence="3 4">
    <name type="scientific">Diplodia seriata</name>
    <dbReference type="NCBI Taxonomy" id="420778"/>
    <lineage>
        <taxon>Eukaryota</taxon>
        <taxon>Fungi</taxon>
        <taxon>Dikarya</taxon>
        <taxon>Ascomycota</taxon>
        <taxon>Pezizomycotina</taxon>
        <taxon>Dothideomycetes</taxon>
        <taxon>Dothideomycetes incertae sedis</taxon>
        <taxon>Botryosphaeriales</taxon>
        <taxon>Botryosphaeriaceae</taxon>
        <taxon>Diplodia</taxon>
    </lineage>
</organism>
<dbReference type="Proteomes" id="UP000034182">
    <property type="component" value="Unassembled WGS sequence"/>
</dbReference>
<name>A0A0G2FPY7_9PEZI</name>
<accession>A0A0G2FPY7</accession>
<evidence type="ECO:0000256" key="1">
    <source>
        <dbReference type="SAM" id="MobiDB-lite"/>
    </source>
</evidence>
<dbReference type="CDD" id="cd18186">
    <property type="entry name" value="BTB_POZ_ZBTB_KLHL-like"/>
    <property type="match status" value="1"/>
</dbReference>
<evidence type="ECO:0000313" key="3">
    <source>
        <dbReference type="EMBL" id="KKY13998.1"/>
    </source>
</evidence>
<dbReference type="SUPFAM" id="SSF54695">
    <property type="entry name" value="POZ domain"/>
    <property type="match status" value="1"/>
</dbReference>
<dbReference type="InterPro" id="IPR011333">
    <property type="entry name" value="SKP1/BTB/POZ_sf"/>
</dbReference>
<feature type="domain" description="BTB" evidence="2">
    <location>
        <begin position="47"/>
        <end position="123"/>
    </location>
</feature>
<evidence type="ECO:0000313" key="4">
    <source>
        <dbReference type="Proteomes" id="UP000034182"/>
    </source>
</evidence>
<feature type="compositionally biased region" description="Acidic residues" evidence="1">
    <location>
        <begin position="18"/>
        <end position="27"/>
    </location>
</feature>